<gene>
    <name evidence="2" type="ORF">ACHMWK_20895</name>
</gene>
<feature type="transmembrane region" description="Helical" evidence="1">
    <location>
        <begin position="32"/>
        <end position="50"/>
    </location>
</feature>
<keyword evidence="3" id="KW-1185">Reference proteome</keyword>
<proteinExistence type="predicted"/>
<accession>A0ABW7M3F8</accession>
<protein>
    <submittedName>
        <fullName evidence="2">Uncharacterized protein</fullName>
    </submittedName>
</protein>
<evidence type="ECO:0000313" key="2">
    <source>
        <dbReference type="EMBL" id="MFH6568422.1"/>
    </source>
</evidence>
<dbReference type="RefSeq" id="WP_395247520.1">
    <property type="nucleotide sequence ID" value="NZ_JBINXA010000039.1"/>
</dbReference>
<reference evidence="2 3" key="1">
    <citation type="submission" date="2024-10" db="EMBL/GenBank/DDBJ databases">
        <title>Aeromonas and Pseudomonas from the Cagarras Archipelago, Rio de Janeiro, Brazil.</title>
        <authorList>
            <person name="Canellas A.L.B."/>
            <person name="Laport M.S."/>
        </authorList>
    </citation>
    <scope>NUCLEOTIDE SEQUENCE [LARGE SCALE GENOMIC DNA]</scope>
    <source>
        <strain evidence="2 3">CPF-4</strain>
    </source>
</reference>
<dbReference type="EMBL" id="JBINXB010000042">
    <property type="protein sequence ID" value="MFH6568422.1"/>
    <property type="molecule type" value="Genomic_DNA"/>
</dbReference>
<evidence type="ECO:0000256" key="1">
    <source>
        <dbReference type="SAM" id="Phobius"/>
    </source>
</evidence>
<evidence type="ECO:0000313" key="3">
    <source>
        <dbReference type="Proteomes" id="UP001609821"/>
    </source>
</evidence>
<name>A0ABW7M3F8_9PSED</name>
<organism evidence="2 3">
    <name type="scientific">Pseudomonas kulmbachensis</name>
    <dbReference type="NCBI Taxonomy" id="3043408"/>
    <lineage>
        <taxon>Bacteria</taxon>
        <taxon>Pseudomonadati</taxon>
        <taxon>Pseudomonadota</taxon>
        <taxon>Gammaproteobacteria</taxon>
        <taxon>Pseudomonadales</taxon>
        <taxon>Pseudomonadaceae</taxon>
        <taxon>Pseudomonas</taxon>
    </lineage>
</organism>
<feature type="transmembrane region" description="Helical" evidence="1">
    <location>
        <begin position="6"/>
        <end position="25"/>
    </location>
</feature>
<keyword evidence="1" id="KW-0472">Membrane</keyword>
<keyword evidence="1" id="KW-0812">Transmembrane</keyword>
<comment type="caution">
    <text evidence="2">The sequence shown here is derived from an EMBL/GenBank/DDBJ whole genome shotgun (WGS) entry which is preliminary data.</text>
</comment>
<keyword evidence="1" id="KW-1133">Transmembrane helix</keyword>
<dbReference type="Proteomes" id="UP001609821">
    <property type="component" value="Unassembled WGS sequence"/>
</dbReference>
<sequence length="108" mass="11439">MMLVVNVLVILFVPFTTYIVFTLIVKGAKNKILTLICGAAAFMLVVYLLPESEKAGRNVSTASSAGSTVAPSEAPSKVVVLTNFREKGDSLQLECSGTTGNITCKPNK</sequence>